<evidence type="ECO:0000313" key="10">
    <source>
        <dbReference type="Proteomes" id="UP000001593"/>
    </source>
</evidence>
<evidence type="ECO:0000256" key="4">
    <source>
        <dbReference type="ARBA" id="ARBA00023136"/>
    </source>
</evidence>
<evidence type="ECO:0000256" key="7">
    <source>
        <dbReference type="SAM" id="Phobius"/>
    </source>
</evidence>
<dbReference type="Gene3D" id="2.60.220.50">
    <property type="match status" value="1"/>
</dbReference>
<dbReference type="Proteomes" id="UP000001593">
    <property type="component" value="Unassembled WGS sequence"/>
</dbReference>
<dbReference type="Gene3D" id="1.20.1070.10">
    <property type="entry name" value="Rhodopsin 7-helix transmembrane proteins"/>
    <property type="match status" value="2"/>
</dbReference>
<dbReference type="HOGENOM" id="CLU_293264_0_0_1"/>
<feature type="domain" description="GAIN-B" evidence="8">
    <location>
        <begin position="666"/>
        <end position="803"/>
    </location>
</feature>
<keyword evidence="3 7" id="KW-1133">Transmembrane helix</keyword>
<evidence type="ECO:0000256" key="3">
    <source>
        <dbReference type="ARBA" id="ARBA00022989"/>
    </source>
</evidence>
<protein>
    <recommendedName>
        <fullName evidence="8">GAIN-B domain-containing protein</fullName>
    </recommendedName>
</protein>
<dbReference type="InterPro" id="IPR046338">
    <property type="entry name" value="GAIN_dom_sf"/>
</dbReference>
<dbReference type="PROSITE" id="PS50221">
    <property type="entry name" value="GAIN_B"/>
    <property type="match status" value="1"/>
</dbReference>
<feature type="transmembrane region" description="Helical" evidence="7">
    <location>
        <begin position="985"/>
        <end position="1007"/>
    </location>
</feature>
<dbReference type="Pfam" id="PF00002">
    <property type="entry name" value="7tm_2"/>
    <property type="match status" value="1"/>
</dbReference>
<dbReference type="PANTHER" id="PTHR12011:SF347">
    <property type="entry name" value="FI21270P1-RELATED"/>
    <property type="match status" value="1"/>
</dbReference>
<dbReference type="PANTHER" id="PTHR12011">
    <property type="entry name" value="ADHESION G-PROTEIN COUPLED RECEPTOR"/>
    <property type="match status" value="1"/>
</dbReference>
<dbReference type="InterPro" id="IPR057244">
    <property type="entry name" value="GAIN_B"/>
</dbReference>
<evidence type="ECO:0000256" key="6">
    <source>
        <dbReference type="SAM" id="MobiDB-lite"/>
    </source>
</evidence>
<evidence type="ECO:0000313" key="9">
    <source>
        <dbReference type="EMBL" id="EDO49956.1"/>
    </source>
</evidence>
<dbReference type="GO" id="GO:0004930">
    <property type="term" value="F:G protein-coupled receptor activity"/>
    <property type="evidence" value="ECO:0007669"/>
    <property type="project" value="InterPro"/>
</dbReference>
<evidence type="ECO:0000256" key="5">
    <source>
        <dbReference type="ARBA" id="ARBA00023157"/>
    </source>
</evidence>
<evidence type="ECO:0000256" key="1">
    <source>
        <dbReference type="ARBA" id="ARBA00004141"/>
    </source>
</evidence>
<dbReference type="InterPro" id="IPR000832">
    <property type="entry name" value="GPCR_2_secretin-like"/>
</dbReference>
<dbReference type="eggNOG" id="KOG4193">
    <property type="taxonomic scope" value="Eukaryota"/>
</dbReference>
<proteinExistence type="predicted"/>
<feature type="transmembrane region" description="Helical" evidence="7">
    <location>
        <begin position="957"/>
        <end position="979"/>
    </location>
</feature>
<dbReference type="EMBL" id="DS469507">
    <property type="protein sequence ID" value="EDO49956.1"/>
    <property type="molecule type" value="Genomic_DNA"/>
</dbReference>
<feature type="transmembrane region" description="Helical" evidence="7">
    <location>
        <begin position="848"/>
        <end position="865"/>
    </location>
</feature>
<feature type="transmembrane region" description="Helical" evidence="7">
    <location>
        <begin position="885"/>
        <end position="905"/>
    </location>
</feature>
<comment type="subcellular location">
    <subcellularLocation>
        <location evidence="1">Membrane</location>
        <topology evidence="1">Multi-pass membrane protein</topology>
    </subcellularLocation>
</comment>
<keyword evidence="2 7" id="KW-0812">Transmembrane</keyword>
<gene>
    <name evidence="9" type="ORF">NEMVEDRAFT_v1g237703</name>
</gene>
<reference evidence="9 10" key="1">
    <citation type="journal article" date="2007" name="Science">
        <title>Sea anemone genome reveals ancestral eumetazoan gene repertoire and genomic organization.</title>
        <authorList>
            <person name="Putnam N.H."/>
            <person name="Srivastava M."/>
            <person name="Hellsten U."/>
            <person name="Dirks B."/>
            <person name="Chapman J."/>
            <person name="Salamov A."/>
            <person name="Terry A."/>
            <person name="Shapiro H."/>
            <person name="Lindquist E."/>
            <person name="Kapitonov V.V."/>
            <person name="Jurka J."/>
            <person name="Genikhovich G."/>
            <person name="Grigoriev I.V."/>
            <person name="Lucas S.M."/>
            <person name="Steele R.E."/>
            <person name="Finnerty J.R."/>
            <person name="Technau U."/>
            <person name="Martindale M.Q."/>
            <person name="Rokhsar D.S."/>
        </authorList>
    </citation>
    <scope>NUCLEOTIDE SEQUENCE [LARGE SCALE GENOMIC DNA]</scope>
    <source>
        <strain evidence="10">CH2 X CH6</strain>
    </source>
</reference>
<dbReference type="InParanoid" id="A7REQ7"/>
<dbReference type="SMART" id="SM00303">
    <property type="entry name" value="GPS"/>
    <property type="match status" value="1"/>
</dbReference>
<dbReference type="InterPro" id="IPR000203">
    <property type="entry name" value="GPS"/>
</dbReference>
<sequence>MAEASAIDIDPAEPEVLNCVRNAEVQSLLDVLKAPRDGDLSRERKIAVNQGGNRRGSRNKPTYYEPTKVSAKQRVEEFKGEDLIVRNNEVYCAACKEVVSVKMSIMKVHVKELNKEKLKKLGKREEDIVQALHKYDQAHHPKGQTLSTSTRVFRIKVVQAFLKSGTSLNRVEFFREIFEEAGMSLSSSSNMRQLIPFILEEEYKSTTSMKGRRVWKNLTGRVMPRYNSTRWWSLWECAKVMFPMNVADQRRWYQYAVRECLVPAFDYYSQTLVNDVVVAKSVRVFKAARLFNPKYVKVYRPNAADINQLDEVPFLNNNEIQPLRTELPMYLVKAADIPDDFDPQADIWPWWKADLYNQLLNQNITSGGGLPAQAFGSGLVSGNDINDTSEDYLKFPDYSNPDHFTGAWQMLRDEIKISPKMLRDRGVHSFPYTWSVFSDLYDLSAMSEREVEVDLMNVSGSNSSSTQASQAPLPTLSQANVAASPTMTVNVPSSMLSPSATAAQQPASSSTNQEWMKNSKYSAYKLALVRASLVNQFAHQDAIIDTLTFSSPAMEAHAECIKKGDKPENVSSFSLVPMVQHYGLELAKFYVANGMGVNETGFIFKKLFAFGSGLVSGNDINDTSEDYLKFPDYSNPDHFTGAWQMLRDEIKISPKMLRDRGVHSFPYTWSVFSDLYDLSAMSEREVEVDLMKRIADSYISDLYVDDYGRLRTNKKFPDITLNSQVFTFSPLSPMGKLDKPLLVTLRHRKVQGFANPRCVSWNPTRRMYHTKGCSVHETNETHTVCACEHFGSYAVAMDKTIPDDATERETVVTVAWVLSTISLLCLIICAACIIVVGYHFVDNMRIALCLDVSLALGYLIFYFGLSSGNTNFYASRSSCDVISPLMHLFQLAALTWLLMEGLHYVSVFKKVFNKENSQPCCLALAREAQWCNIFLISYNKKKDIKVKKVTQHWRFRLLSFIVLLLVVILTWVFGVLAANSSEKKGFHYAFIVLFVLQGILVAVFYAAQNKELWDYYRQKKEKKLKEKTAVFHFEYIP</sequence>
<feature type="transmembrane region" description="Helical" evidence="7">
    <location>
        <begin position="814"/>
        <end position="841"/>
    </location>
</feature>
<keyword evidence="4 7" id="KW-0472">Membrane</keyword>
<feature type="region of interest" description="Disordered" evidence="6">
    <location>
        <begin position="42"/>
        <end position="63"/>
    </location>
</feature>
<keyword evidence="5" id="KW-1015">Disulfide bond</keyword>
<dbReference type="STRING" id="45351.A7REQ7"/>
<dbReference type="FunFam" id="1.20.1070.10:FF:000760">
    <property type="entry name" value="Adhesion G protein-coupled receptor G4"/>
    <property type="match status" value="1"/>
</dbReference>
<dbReference type="Pfam" id="PF01825">
    <property type="entry name" value="GPS"/>
    <property type="match status" value="1"/>
</dbReference>
<evidence type="ECO:0000256" key="2">
    <source>
        <dbReference type="ARBA" id="ARBA00022692"/>
    </source>
</evidence>
<dbReference type="GO" id="GO:0005886">
    <property type="term" value="C:plasma membrane"/>
    <property type="evidence" value="ECO:0000318"/>
    <property type="project" value="GO_Central"/>
</dbReference>
<evidence type="ECO:0000259" key="8">
    <source>
        <dbReference type="PROSITE" id="PS50221"/>
    </source>
</evidence>
<keyword evidence="10" id="KW-1185">Reference proteome</keyword>
<name>A7REQ7_NEMVE</name>
<accession>A7REQ7</accession>
<dbReference type="AlphaFoldDB" id="A7REQ7"/>
<organism evidence="9 10">
    <name type="scientific">Nematostella vectensis</name>
    <name type="common">Starlet sea anemone</name>
    <dbReference type="NCBI Taxonomy" id="45351"/>
    <lineage>
        <taxon>Eukaryota</taxon>
        <taxon>Metazoa</taxon>
        <taxon>Cnidaria</taxon>
        <taxon>Anthozoa</taxon>
        <taxon>Hexacorallia</taxon>
        <taxon>Actiniaria</taxon>
        <taxon>Edwardsiidae</taxon>
        <taxon>Nematostella</taxon>
    </lineage>
</organism>